<gene>
    <name evidence="2" type="ORF">NDU88_003141</name>
</gene>
<evidence type="ECO:0000256" key="1">
    <source>
        <dbReference type="SAM" id="MobiDB-lite"/>
    </source>
</evidence>
<organism evidence="2 3">
    <name type="scientific">Pleurodeles waltl</name>
    <name type="common">Iberian ribbed newt</name>
    <dbReference type="NCBI Taxonomy" id="8319"/>
    <lineage>
        <taxon>Eukaryota</taxon>
        <taxon>Metazoa</taxon>
        <taxon>Chordata</taxon>
        <taxon>Craniata</taxon>
        <taxon>Vertebrata</taxon>
        <taxon>Euteleostomi</taxon>
        <taxon>Amphibia</taxon>
        <taxon>Batrachia</taxon>
        <taxon>Caudata</taxon>
        <taxon>Salamandroidea</taxon>
        <taxon>Salamandridae</taxon>
        <taxon>Pleurodelinae</taxon>
        <taxon>Pleurodeles</taxon>
    </lineage>
</organism>
<dbReference type="Proteomes" id="UP001066276">
    <property type="component" value="Chromosome 4_2"/>
</dbReference>
<keyword evidence="3" id="KW-1185">Reference proteome</keyword>
<dbReference type="AlphaFoldDB" id="A0AAV7SCK9"/>
<accession>A0AAV7SCK9</accession>
<feature type="compositionally biased region" description="Polar residues" evidence="1">
    <location>
        <begin position="78"/>
        <end position="92"/>
    </location>
</feature>
<sequence length="121" mass="13386">MSRWHSPASLTLVEVLRRAAGPGEIAEVPGAGGRRERQAGDAARRRILLWGRRNGPPGPTKSRRPELRGRCGERPLRQINQKGSGKENNSAETCMLRGPARERQEAQRRLSAAHGARKHTL</sequence>
<feature type="region of interest" description="Disordered" evidence="1">
    <location>
        <begin position="21"/>
        <end position="121"/>
    </location>
</feature>
<reference evidence="2" key="1">
    <citation type="journal article" date="2022" name="bioRxiv">
        <title>Sequencing and chromosome-scale assembly of the giantPleurodeles waltlgenome.</title>
        <authorList>
            <person name="Brown T."/>
            <person name="Elewa A."/>
            <person name="Iarovenko S."/>
            <person name="Subramanian E."/>
            <person name="Araus A.J."/>
            <person name="Petzold A."/>
            <person name="Susuki M."/>
            <person name="Suzuki K.-i.T."/>
            <person name="Hayashi T."/>
            <person name="Toyoda A."/>
            <person name="Oliveira C."/>
            <person name="Osipova E."/>
            <person name="Leigh N.D."/>
            <person name="Simon A."/>
            <person name="Yun M.H."/>
        </authorList>
    </citation>
    <scope>NUCLEOTIDE SEQUENCE</scope>
    <source>
        <strain evidence="2">20211129_DDA</strain>
        <tissue evidence="2">Liver</tissue>
    </source>
</reference>
<feature type="compositionally biased region" description="Basic and acidic residues" evidence="1">
    <location>
        <begin position="63"/>
        <end position="76"/>
    </location>
</feature>
<evidence type="ECO:0000313" key="2">
    <source>
        <dbReference type="EMBL" id="KAJ1162674.1"/>
    </source>
</evidence>
<proteinExistence type="predicted"/>
<comment type="caution">
    <text evidence="2">The sequence shown here is derived from an EMBL/GenBank/DDBJ whole genome shotgun (WGS) entry which is preliminary data.</text>
</comment>
<dbReference type="EMBL" id="JANPWB010000008">
    <property type="protein sequence ID" value="KAJ1162674.1"/>
    <property type="molecule type" value="Genomic_DNA"/>
</dbReference>
<protein>
    <submittedName>
        <fullName evidence="2">Uncharacterized protein</fullName>
    </submittedName>
</protein>
<feature type="compositionally biased region" description="Basic and acidic residues" evidence="1">
    <location>
        <begin position="99"/>
        <end position="108"/>
    </location>
</feature>
<evidence type="ECO:0000313" key="3">
    <source>
        <dbReference type="Proteomes" id="UP001066276"/>
    </source>
</evidence>
<name>A0AAV7SCK9_PLEWA</name>
<feature type="compositionally biased region" description="Basic and acidic residues" evidence="1">
    <location>
        <begin position="33"/>
        <end position="44"/>
    </location>
</feature>